<gene>
    <name evidence="1" type="ORF">BN877_I1824</name>
</gene>
<organism evidence="1 2">
    <name type="scientific">Agrobacterium pusense</name>
    <dbReference type="NCBI Taxonomy" id="648995"/>
    <lineage>
        <taxon>Bacteria</taxon>
        <taxon>Pseudomonadati</taxon>
        <taxon>Pseudomonadota</taxon>
        <taxon>Alphaproteobacteria</taxon>
        <taxon>Hyphomicrobiales</taxon>
        <taxon>Rhizobiaceae</taxon>
        <taxon>Rhizobium/Agrobacterium group</taxon>
        <taxon>Agrobacterium</taxon>
    </lineage>
</organism>
<accession>U4Q4T2</accession>
<dbReference type="AlphaFoldDB" id="U4Q4T2"/>
<protein>
    <submittedName>
        <fullName evidence="1">Uncharacterized protein</fullName>
    </submittedName>
</protein>
<reference evidence="1 2" key="1">
    <citation type="journal article" date="2013" name="Genome Announc.">
        <title>Complete Genome Sequence of the Sesbania Symbiont and Rice Growth-Promoting Endophyte Rhizobium sp. Strain IRBG74.</title>
        <authorList>
            <person name="Crook M.B."/>
            <person name="Mitra S."/>
            <person name="Ane J.M."/>
            <person name="Sadowsky M.J."/>
            <person name="Gyaneshwar P."/>
        </authorList>
    </citation>
    <scope>NUCLEOTIDE SEQUENCE [LARGE SCALE GENOMIC DNA]</scope>
    <source>
        <strain evidence="1 2">IRBG74</strain>
    </source>
</reference>
<dbReference type="PATRIC" id="fig|424182.3.peg.1807"/>
<dbReference type="RefSeq" id="WP_022556378.1">
    <property type="nucleotide sequence ID" value="NC_022535.1"/>
</dbReference>
<evidence type="ECO:0000313" key="2">
    <source>
        <dbReference type="Proteomes" id="UP000016944"/>
    </source>
</evidence>
<dbReference type="EMBL" id="HG518322">
    <property type="protein sequence ID" value="CDI08720.1"/>
    <property type="molecule type" value="Genomic_DNA"/>
</dbReference>
<sequence>MNAIKPGDEVVCVDDTTLPEQYPGIRAGEIYTATWVGMCRTYLGGDYAGIRLAGVNRGVCPQFGDEDPPFALRRFKPVVKPNVEGKKRIKETVC</sequence>
<proteinExistence type="predicted"/>
<dbReference type="HOGENOM" id="CLU_2384157_0_0_5"/>
<evidence type="ECO:0000313" key="1">
    <source>
        <dbReference type="EMBL" id="CDI08720.1"/>
    </source>
</evidence>
<name>U4Q4T2_9HYPH</name>
<dbReference type="Proteomes" id="UP000016944">
    <property type="component" value="Chromosome I"/>
</dbReference>
<dbReference type="KEGG" id="rir:BN877_I1824"/>